<feature type="domain" description="NAD-dependent epimerase/dehydratase" evidence="1">
    <location>
        <begin position="10"/>
        <end position="234"/>
    </location>
</feature>
<sequence length="331" mass="35407">MFYILGPMKVAVTGAAGYLGSNLIPQLVERGHEVVAIDRVAPATTDPAVTWVEGDVLDAASMRTALDGAEVVYHLVALITLAKNNDLAWRVNTEGVRVTAEAALEVGARRFVHTSSIHAFDQYRAGGHIDENSQRSDNPELPVYDRSKWTGELSLRPAIERGLDAVIVNPTGVFGPIDNLRQLSRVNRTTVDCARGRVPVMIGGGFDMVDVRDVAHGLILAGEKGRTGENYLLGGHMITLLELCRIAARHAGATGPRFAIPAGLIGALMPVLEPIGKRLGSDVLSKAALGAIISAPVVDHGKAERELGYHPRPIQESIHDLVDFALAPQHA</sequence>
<accession>A0A4R6PVC0</accession>
<name>A0A4R6PVC0_NOCIG</name>
<dbReference type="PANTHER" id="PTHR48079:SF6">
    <property type="entry name" value="NAD(P)-BINDING DOMAIN-CONTAINING PROTEIN-RELATED"/>
    <property type="match status" value="1"/>
</dbReference>
<reference evidence="2 3" key="1">
    <citation type="submission" date="2019-03" db="EMBL/GenBank/DDBJ databases">
        <title>Genomic Encyclopedia of Type Strains, Phase IV (KMG-IV): sequencing the most valuable type-strain genomes for metagenomic binning, comparative biology and taxonomic classification.</title>
        <authorList>
            <person name="Goeker M."/>
        </authorList>
    </citation>
    <scope>NUCLEOTIDE SEQUENCE [LARGE SCALE GENOMIC DNA]</scope>
    <source>
        <strain evidence="2 3">DSM 44496</strain>
    </source>
</reference>
<protein>
    <submittedName>
        <fullName evidence="2">Dihydroflavonol-4-reductase</fullName>
    </submittedName>
</protein>
<keyword evidence="3" id="KW-1185">Reference proteome</keyword>
<evidence type="ECO:0000313" key="3">
    <source>
        <dbReference type="Proteomes" id="UP000295087"/>
    </source>
</evidence>
<dbReference type="GO" id="GO:0004029">
    <property type="term" value="F:aldehyde dehydrogenase (NAD+) activity"/>
    <property type="evidence" value="ECO:0007669"/>
    <property type="project" value="TreeGrafter"/>
</dbReference>
<proteinExistence type="predicted"/>
<dbReference type="GO" id="GO:0005737">
    <property type="term" value="C:cytoplasm"/>
    <property type="evidence" value="ECO:0007669"/>
    <property type="project" value="TreeGrafter"/>
</dbReference>
<dbReference type="EMBL" id="SNXK01000001">
    <property type="protein sequence ID" value="TDP41376.1"/>
    <property type="molecule type" value="Genomic_DNA"/>
</dbReference>
<dbReference type="SUPFAM" id="SSF51735">
    <property type="entry name" value="NAD(P)-binding Rossmann-fold domains"/>
    <property type="match status" value="1"/>
</dbReference>
<dbReference type="Pfam" id="PF01370">
    <property type="entry name" value="Epimerase"/>
    <property type="match status" value="1"/>
</dbReference>
<dbReference type="PANTHER" id="PTHR48079">
    <property type="entry name" value="PROTEIN YEEZ"/>
    <property type="match status" value="1"/>
</dbReference>
<dbReference type="InterPro" id="IPR036291">
    <property type="entry name" value="NAD(P)-bd_dom_sf"/>
</dbReference>
<dbReference type="Proteomes" id="UP000295087">
    <property type="component" value="Unassembled WGS sequence"/>
</dbReference>
<evidence type="ECO:0000313" key="2">
    <source>
        <dbReference type="EMBL" id="TDP41376.1"/>
    </source>
</evidence>
<evidence type="ECO:0000259" key="1">
    <source>
        <dbReference type="Pfam" id="PF01370"/>
    </source>
</evidence>
<comment type="caution">
    <text evidence="2">The sequence shown here is derived from an EMBL/GenBank/DDBJ whole genome shotgun (WGS) entry which is preliminary data.</text>
</comment>
<dbReference type="Gene3D" id="3.40.50.720">
    <property type="entry name" value="NAD(P)-binding Rossmann-like Domain"/>
    <property type="match status" value="1"/>
</dbReference>
<organism evidence="2 3">
    <name type="scientific">Nocardia ignorata</name>
    <dbReference type="NCBI Taxonomy" id="145285"/>
    <lineage>
        <taxon>Bacteria</taxon>
        <taxon>Bacillati</taxon>
        <taxon>Actinomycetota</taxon>
        <taxon>Actinomycetes</taxon>
        <taxon>Mycobacteriales</taxon>
        <taxon>Nocardiaceae</taxon>
        <taxon>Nocardia</taxon>
    </lineage>
</organism>
<dbReference type="InterPro" id="IPR001509">
    <property type="entry name" value="Epimerase_deHydtase"/>
</dbReference>
<gene>
    <name evidence="2" type="ORF">DFR75_101475</name>
</gene>
<dbReference type="InterPro" id="IPR051783">
    <property type="entry name" value="NAD(P)-dependent_oxidoreduct"/>
</dbReference>
<dbReference type="AlphaFoldDB" id="A0A4R6PVC0"/>